<gene>
    <name evidence="3" type="ORF">HKBW3S03_01034</name>
    <name evidence="4" type="ORF">HKBW3S34_01362</name>
    <name evidence="5" type="ORF">HKBW3S47_01140</name>
</gene>
<dbReference type="EMBL" id="BLSD01000054">
    <property type="protein sequence ID" value="GFP39441.1"/>
    <property type="molecule type" value="Genomic_DNA"/>
</dbReference>
<dbReference type="InterPro" id="IPR011761">
    <property type="entry name" value="ATP-grasp"/>
</dbReference>
<dbReference type="RefSeq" id="WP_176235747.1">
    <property type="nucleotide sequence ID" value="NZ_BLRU01000092.1"/>
</dbReference>
<evidence type="ECO:0000259" key="2">
    <source>
        <dbReference type="PROSITE" id="PS50975"/>
    </source>
</evidence>
<dbReference type="Proteomes" id="UP000574717">
    <property type="component" value="Unassembled WGS sequence"/>
</dbReference>
<dbReference type="EMBL" id="BLRU01000092">
    <property type="protein sequence ID" value="GFP19529.1"/>
    <property type="molecule type" value="Genomic_DNA"/>
</dbReference>
<evidence type="ECO:0000313" key="5">
    <source>
        <dbReference type="EMBL" id="GFP39441.1"/>
    </source>
</evidence>
<dbReference type="GO" id="GO:0009432">
    <property type="term" value="P:SOS response"/>
    <property type="evidence" value="ECO:0007669"/>
    <property type="project" value="TreeGrafter"/>
</dbReference>
<dbReference type="Proteomes" id="UP000588083">
    <property type="component" value="Unassembled WGS sequence"/>
</dbReference>
<evidence type="ECO:0000313" key="6">
    <source>
        <dbReference type="Proteomes" id="UP000569018"/>
    </source>
</evidence>
<dbReference type="PROSITE" id="PS50975">
    <property type="entry name" value="ATP_GRASP"/>
    <property type="match status" value="1"/>
</dbReference>
<comment type="caution">
    <text evidence="3">The sequence shown here is derived from an EMBL/GenBank/DDBJ whole genome shotgun (WGS) entry which is preliminary data.</text>
</comment>
<evidence type="ECO:0000313" key="3">
    <source>
        <dbReference type="EMBL" id="GFP19529.1"/>
    </source>
</evidence>
<organism evidence="3 7">
    <name type="scientific">Candidatus Hakubella thermalkaliphila</name>
    <dbReference type="NCBI Taxonomy" id="2754717"/>
    <lineage>
        <taxon>Bacteria</taxon>
        <taxon>Bacillati</taxon>
        <taxon>Actinomycetota</taxon>
        <taxon>Actinomycetota incertae sedis</taxon>
        <taxon>Candidatus Hakubellales</taxon>
        <taxon>Candidatus Hakubellaceae</taxon>
        <taxon>Candidatus Hakubella</taxon>
    </lineage>
</organism>
<accession>A0A6V8NGU9</accession>
<reference evidence="6 7" key="1">
    <citation type="journal article" date="2020" name="Front. Microbiol.">
        <title>Single-cell genomics of novel Actinobacteria with the Wood-Ljungdahl pathway discovered in a serpentinizing system.</title>
        <authorList>
            <person name="Merino N."/>
            <person name="Kawai M."/>
            <person name="Boyd E.S."/>
            <person name="Colman D.R."/>
            <person name="McGlynn S.E."/>
            <person name="Nealson K.H."/>
            <person name="Kurokawa K."/>
            <person name="Hongoh Y."/>
        </authorList>
    </citation>
    <scope>NUCLEOTIDE SEQUENCE [LARGE SCALE GENOMIC DNA]</scope>
    <source>
        <strain evidence="3 7">S03</strain>
        <strain evidence="4 8">S34</strain>
        <strain evidence="5 6">S47</strain>
    </source>
</reference>
<dbReference type="InterPro" id="IPR024710">
    <property type="entry name" value="MfnD"/>
</dbReference>
<dbReference type="Gene3D" id="3.40.50.11770">
    <property type="match status" value="1"/>
</dbReference>
<evidence type="ECO:0000313" key="7">
    <source>
        <dbReference type="Proteomes" id="UP000574717"/>
    </source>
</evidence>
<dbReference type="InterPro" id="IPR040803">
    <property type="entry name" value="MfnD_preATP-grasp"/>
</dbReference>
<dbReference type="PIRSF" id="PIRSF016766">
    <property type="entry name" value="UCP016766_ATPgrasp"/>
    <property type="match status" value="1"/>
</dbReference>
<dbReference type="Pfam" id="PF02655">
    <property type="entry name" value="ATP-grasp_3"/>
    <property type="match status" value="1"/>
</dbReference>
<evidence type="ECO:0000313" key="8">
    <source>
        <dbReference type="Proteomes" id="UP000588083"/>
    </source>
</evidence>
<dbReference type="GO" id="GO:0018169">
    <property type="term" value="F:ribosomal S6-glutamic acid ligase activity"/>
    <property type="evidence" value="ECO:0007669"/>
    <property type="project" value="TreeGrafter"/>
</dbReference>
<dbReference type="Gene3D" id="3.30.470.20">
    <property type="entry name" value="ATP-grasp fold, B domain"/>
    <property type="match status" value="1"/>
</dbReference>
<evidence type="ECO:0000313" key="4">
    <source>
        <dbReference type="EMBL" id="GFP30441.1"/>
    </source>
</evidence>
<dbReference type="GO" id="GO:0005524">
    <property type="term" value="F:ATP binding"/>
    <property type="evidence" value="ECO:0007669"/>
    <property type="project" value="UniProtKB-UniRule"/>
</dbReference>
<protein>
    <submittedName>
        <fullName evidence="3">Tyramine---L-glutamate ligase</fullName>
    </submittedName>
</protein>
<feature type="domain" description="ATP-grasp" evidence="2">
    <location>
        <begin position="129"/>
        <end position="322"/>
    </location>
</feature>
<dbReference type="AlphaFoldDB" id="A0A6V8NGU9"/>
<proteinExistence type="predicted"/>
<dbReference type="Pfam" id="PF18301">
    <property type="entry name" value="preATP-grasp_3"/>
    <property type="match status" value="1"/>
</dbReference>
<keyword evidence="1" id="KW-0547">Nucleotide-binding</keyword>
<sequence>MKIFIHEFIGGEGLVDEEAPSSLLAEGYAMLRAIVADFARLGEHHIIVSQDFRLDFGALPAHETVLVPQGGFDYVFSSLVEENDAVFLIAPETDGVLARLTEQVEKSGKILLGPSSQAVQVAADKMATYLLLHQADLPTPETVIVDPTNLWKDGVRDLGFPLIMKPVDGVGCEGIFLASQQEEIEAILKKIRDSEHGPGHPLRRYILQRYIEGEHASVSLLCDGREVLPLSLNHQEMKIGLQLQYLGGTVPLEHPLAERAFGHARRACSLIPGLRGYVGMDFVLTDKEAFLVEINPRLTTSYLALRRLTNLNLAGAILGAVCLGRLPQKINLRGSASFSVKDLLAEVLAHGQRKEQDRNDGRDRGR</sequence>
<dbReference type="SUPFAM" id="SSF56059">
    <property type="entry name" value="Glutathione synthetase ATP-binding domain-like"/>
    <property type="match status" value="1"/>
</dbReference>
<dbReference type="InterPro" id="IPR003806">
    <property type="entry name" value="ATP-grasp_PylC-type"/>
</dbReference>
<dbReference type="GO" id="GO:0005737">
    <property type="term" value="C:cytoplasm"/>
    <property type="evidence" value="ECO:0007669"/>
    <property type="project" value="TreeGrafter"/>
</dbReference>
<dbReference type="EMBL" id="BLRZ01000067">
    <property type="protein sequence ID" value="GFP30441.1"/>
    <property type="molecule type" value="Genomic_DNA"/>
</dbReference>
<dbReference type="Gene3D" id="2.30.36.100">
    <property type="match status" value="1"/>
</dbReference>
<keyword evidence="1" id="KW-0067">ATP-binding</keyword>
<evidence type="ECO:0000256" key="1">
    <source>
        <dbReference type="PROSITE-ProRule" id="PRU00409"/>
    </source>
</evidence>
<name>A0A6V8NGU9_9ACTN</name>
<dbReference type="PANTHER" id="PTHR21621:SF0">
    <property type="entry name" value="BETA-CITRYLGLUTAMATE SYNTHASE B-RELATED"/>
    <property type="match status" value="1"/>
</dbReference>
<dbReference type="Proteomes" id="UP000569018">
    <property type="component" value="Unassembled WGS sequence"/>
</dbReference>
<keyword evidence="8" id="KW-1185">Reference proteome</keyword>
<dbReference type="PANTHER" id="PTHR21621">
    <property type="entry name" value="RIBOSOMAL PROTEIN S6 MODIFICATION PROTEIN"/>
    <property type="match status" value="1"/>
</dbReference>
<dbReference type="GO" id="GO:0046872">
    <property type="term" value="F:metal ion binding"/>
    <property type="evidence" value="ECO:0007669"/>
    <property type="project" value="InterPro"/>
</dbReference>
<keyword evidence="3" id="KW-0436">Ligase</keyword>